<protein>
    <submittedName>
        <fullName evidence="1">Uncharacterized protein</fullName>
    </submittedName>
</protein>
<gene>
    <name evidence="1" type="ORF">BLNAU_6843</name>
</gene>
<proteinExistence type="predicted"/>
<evidence type="ECO:0000313" key="1">
    <source>
        <dbReference type="EMBL" id="KAK2958139.1"/>
    </source>
</evidence>
<dbReference type="Proteomes" id="UP001281761">
    <property type="component" value="Unassembled WGS sequence"/>
</dbReference>
<sequence>MSSESESMTVIDAKIDASTAYQCPDNSTFLNWDCNGCDSEHERTVIFQSLVATVKLHPALDESLEAKAVKFLEYAVPNNSEAAEALVDNFASFSGDSSPDFAQSITVLISSPSRAITTASMKILDSLCVWCSPKVQFILLQTDLISKLINTLNPQSLSFTEKVDIHKSLLKTITNSLWLSTPRGLAQLGIEDGDEQQSVYEIVLKQVLIPSEKYICHLCVNRFSIVDEDQSRYFLEILARFLQISFWISLAHQLTLRRRIERIERTRRPIHCRPRSILHRHPRPFTPVCLPLITHTLPLPSASPLTAHALQLPSASPLPTLVVTHADGCLFDAQAMLTSTVFLLRFL</sequence>
<name>A0ABQ9Y333_9EUKA</name>
<organism evidence="1 2">
    <name type="scientific">Blattamonas nauphoetae</name>
    <dbReference type="NCBI Taxonomy" id="2049346"/>
    <lineage>
        <taxon>Eukaryota</taxon>
        <taxon>Metamonada</taxon>
        <taxon>Preaxostyla</taxon>
        <taxon>Oxymonadida</taxon>
        <taxon>Blattamonas</taxon>
    </lineage>
</organism>
<evidence type="ECO:0000313" key="2">
    <source>
        <dbReference type="Proteomes" id="UP001281761"/>
    </source>
</evidence>
<comment type="caution">
    <text evidence="1">The sequence shown here is derived from an EMBL/GenBank/DDBJ whole genome shotgun (WGS) entry which is preliminary data.</text>
</comment>
<keyword evidence="2" id="KW-1185">Reference proteome</keyword>
<dbReference type="EMBL" id="JARBJD010000040">
    <property type="protein sequence ID" value="KAK2958139.1"/>
    <property type="molecule type" value="Genomic_DNA"/>
</dbReference>
<reference evidence="1 2" key="1">
    <citation type="journal article" date="2022" name="bioRxiv">
        <title>Genomics of Preaxostyla Flagellates Illuminates Evolutionary Transitions and the Path Towards Mitochondrial Loss.</title>
        <authorList>
            <person name="Novak L.V.F."/>
            <person name="Treitli S.C."/>
            <person name="Pyrih J."/>
            <person name="Halakuc P."/>
            <person name="Pipaliya S.V."/>
            <person name="Vacek V."/>
            <person name="Brzon O."/>
            <person name="Soukal P."/>
            <person name="Eme L."/>
            <person name="Dacks J.B."/>
            <person name="Karnkowska A."/>
            <person name="Elias M."/>
            <person name="Hampl V."/>
        </authorList>
    </citation>
    <scope>NUCLEOTIDE SEQUENCE [LARGE SCALE GENOMIC DNA]</scope>
    <source>
        <strain evidence="1">NAU3</strain>
        <tissue evidence="1">Gut</tissue>
    </source>
</reference>
<accession>A0ABQ9Y333</accession>